<gene>
    <name evidence="1" type="ORF">NCTC11544_04292</name>
</gene>
<name>A0A380AL42_9GAMM</name>
<organism evidence="1 2">
    <name type="scientific">Serratia quinivorans</name>
    <dbReference type="NCBI Taxonomy" id="137545"/>
    <lineage>
        <taxon>Bacteria</taxon>
        <taxon>Pseudomonadati</taxon>
        <taxon>Pseudomonadota</taxon>
        <taxon>Gammaproteobacteria</taxon>
        <taxon>Enterobacterales</taxon>
        <taxon>Yersiniaceae</taxon>
        <taxon>Serratia</taxon>
    </lineage>
</organism>
<accession>A0A380AL42</accession>
<proteinExistence type="predicted"/>
<sequence length="32" mass="3696">MLRTFQKKHSIVIASDANDTADNYSIIFIQRV</sequence>
<reference evidence="1 2" key="1">
    <citation type="submission" date="2018-06" db="EMBL/GenBank/DDBJ databases">
        <authorList>
            <consortium name="Pathogen Informatics"/>
            <person name="Doyle S."/>
        </authorList>
    </citation>
    <scope>NUCLEOTIDE SEQUENCE [LARGE SCALE GENOMIC DNA]</scope>
    <source>
        <strain evidence="1 2">NCTC11544</strain>
    </source>
</reference>
<dbReference type="EMBL" id="UGYN01000002">
    <property type="protein sequence ID" value="SUI81762.1"/>
    <property type="molecule type" value="Genomic_DNA"/>
</dbReference>
<dbReference type="Proteomes" id="UP000255529">
    <property type="component" value="Unassembled WGS sequence"/>
</dbReference>
<protein>
    <submittedName>
        <fullName evidence="1">Uncharacterized protein</fullName>
    </submittedName>
</protein>
<evidence type="ECO:0000313" key="1">
    <source>
        <dbReference type="EMBL" id="SUI81762.1"/>
    </source>
</evidence>
<dbReference type="AlphaFoldDB" id="A0A380AL42"/>
<evidence type="ECO:0000313" key="2">
    <source>
        <dbReference type="Proteomes" id="UP000255529"/>
    </source>
</evidence>